<gene>
    <name evidence="2" type="ORF">G3574_00275</name>
</gene>
<dbReference type="InterPro" id="IPR021292">
    <property type="entry name" value="DUF2863"/>
</dbReference>
<evidence type="ECO:0000256" key="1">
    <source>
        <dbReference type="SAM" id="MobiDB-lite"/>
    </source>
</evidence>
<organism evidence="2 3">
    <name type="scientific">Noviherbaspirillum galbum</name>
    <dbReference type="NCBI Taxonomy" id="2709383"/>
    <lineage>
        <taxon>Bacteria</taxon>
        <taxon>Pseudomonadati</taxon>
        <taxon>Pseudomonadota</taxon>
        <taxon>Betaproteobacteria</taxon>
        <taxon>Burkholderiales</taxon>
        <taxon>Oxalobacteraceae</taxon>
        <taxon>Noviherbaspirillum</taxon>
    </lineage>
</organism>
<dbReference type="Pfam" id="PF11062">
    <property type="entry name" value="DUF2863"/>
    <property type="match status" value="1"/>
</dbReference>
<comment type="caution">
    <text evidence="2">The sequence shown here is derived from an EMBL/GenBank/DDBJ whole genome shotgun (WGS) entry which is preliminary data.</text>
</comment>
<evidence type="ECO:0000313" key="3">
    <source>
        <dbReference type="Proteomes" id="UP000482155"/>
    </source>
</evidence>
<keyword evidence="3" id="KW-1185">Reference proteome</keyword>
<proteinExistence type="predicted"/>
<evidence type="ECO:0000313" key="2">
    <source>
        <dbReference type="EMBL" id="NEX59501.1"/>
    </source>
</evidence>
<sequence>MNKPKKKSPPSKRASRSQGPSSSQDETASPMLASLALDLTELDLYADVPDDLKKKAADLGRRIRKCLQQGRNGILGEALQLAREEDDAAWVALKRHIEDAAQEAIFRTEDGADVEVNAFVIPFFARTVGGLRADECFQDEAAFTHLRDSIQDAQLESAKARVVLVSHAYHLEELERLGYAQVYQMVREAHESMTRKKAVAAPVMTESMSGWPESGFAAEDQAVELRYLLGFTLKRLDDPFYAVPEKEAEADRYFAKRAERFRRWTRDAAPLLERCLVAGDRKVELDFLYQDLFYGGKAAGAAEHDVLQMLAFLQQAIDASGNAADSVDAIAGPADIGDDLVFRINLYAAASRELLASFDKPIRTTQTQEDEAEDVLDALSSLGLASLSLAARFEDDGEPVDPRPVSPG</sequence>
<dbReference type="RefSeq" id="WP_163959715.1">
    <property type="nucleotide sequence ID" value="NZ_JAAIVB010000003.1"/>
</dbReference>
<feature type="compositionally biased region" description="Basic residues" evidence="1">
    <location>
        <begin position="1"/>
        <end position="15"/>
    </location>
</feature>
<protein>
    <submittedName>
        <fullName evidence="2">DUF2863 family protein</fullName>
    </submittedName>
</protein>
<dbReference type="EMBL" id="JAAIVB010000003">
    <property type="protein sequence ID" value="NEX59501.1"/>
    <property type="molecule type" value="Genomic_DNA"/>
</dbReference>
<name>A0A6B3SFB0_9BURK</name>
<feature type="region of interest" description="Disordered" evidence="1">
    <location>
        <begin position="1"/>
        <end position="30"/>
    </location>
</feature>
<reference evidence="2 3" key="1">
    <citation type="submission" date="2020-02" db="EMBL/GenBank/DDBJ databases">
        <authorList>
            <person name="Kim M.K."/>
        </authorList>
    </citation>
    <scope>NUCLEOTIDE SEQUENCE [LARGE SCALE GENOMIC DNA]</scope>
    <source>
        <strain evidence="2 3">17J57-3</strain>
    </source>
</reference>
<accession>A0A6B3SFB0</accession>
<feature type="compositionally biased region" description="Polar residues" evidence="1">
    <location>
        <begin position="16"/>
        <end position="27"/>
    </location>
</feature>
<dbReference type="AlphaFoldDB" id="A0A6B3SFB0"/>
<dbReference type="Proteomes" id="UP000482155">
    <property type="component" value="Unassembled WGS sequence"/>
</dbReference>